<dbReference type="PANTHER" id="PTHR38116:SF1">
    <property type="entry name" value="BZIP DOMAIN-CONTAINING PROTEIN"/>
    <property type="match status" value="1"/>
</dbReference>
<dbReference type="EMBL" id="KK088445">
    <property type="protein sequence ID" value="EYE91422.1"/>
    <property type="molecule type" value="Genomic_DNA"/>
</dbReference>
<evidence type="ECO:0000313" key="2">
    <source>
        <dbReference type="Proteomes" id="UP000019804"/>
    </source>
</evidence>
<keyword evidence="2" id="KW-1185">Reference proteome</keyword>
<dbReference type="HOGENOM" id="CLU_033726_0_2_1"/>
<proteinExistence type="predicted"/>
<protein>
    <submittedName>
        <fullName evidence="1">Uncharacterized protein</fullName>
    </submittedName>
</protein>
<dbReference type="AlphaFoldDB" id="A0A017S383"/>
<accession>A0A017S383</accession>
<gene>
    <name evidence="1" type="ORF">EURHEDRAFT_416483</name>
</gene>
<name>A0A017S383_ASPRC</name>
<dbReference type="OrthoDB" id="2245989at2759"/>
<dbReference type="PANTHER" id="PTHR38116">
    <property type="entry name" value="CHROMOSOME 7, WHOLE GENOME SHOTGUN SEQUENCE"/>
    <property type="match status" value="1"/>
</dbReference>
<dbReference type="GeneID" id="63698087"/>
<dbReference type="InterPro" id="IPR021833">
    <property type="entry name" value="DUF3425"/>
</dbReference>
<dbReference type="Pfam" id="PF11905">
    <property type="entry name" value="DUF3425"/>
    <property type="match status" value="1"/>
</dbReference>
<dbReference type="Proteomes" id="UP000019804">
    <property type="component" value="Unassembled WGS sequence"/>
</dbReference>
<reference evidence="2" key="1">
    <citation type="journal article" date="2014" name="Nat. Commun.">
        <title>Genomic adaptations of the halophilic Dead Sea filamentous fungus Eurotium rubrum.</title>
        <authorList>
            <person name="Kis-Papo T."/>
            <person name="Weig A.R."/>
            <person name="Riley R."/>
            <person name="Persoh D."/>
            <person name="Salamov A."/>
            <person name="Sun H."/>
            <person name="Lipzen A."/>
            <person name="Wasser S.P."/>
            <person name="Rambold G."/>
            <person name="Grigoriev I.V."/>
            <person name="Nevo E."/>
        </authorList>
    </citation>
    <scope>NUCLEOTIDE SEQUENCE [LARGE SCALE GENOMIC DNA]</scope>
    <source>
        <strain evidence="2">CBS 135680</strain>
    </source>
</reference>
<evidence type="ECO:0000313" key="1">
    <source>
        <dbReference type="EMBL" id="EYE91422.1"/>
    </source>
</evidence>
<sequence>MREQLGRVTEIQVQSAAYSALTKFPLPDLTRFVHAVQQEPGDYVQPNKCQLINPDIYRLLALFEVSAYQSYLGSPNVDHRLTLVKLNVFRAFQLNITSLGWSLEGMTDDALSPFSNSGPCTGDCSQSLLPASLRPTPLQQSQSHHPWLDFFPFPRLRDNLIIQEEHVDDSQLCRDLMGFWSMPSEEDNCMLVWGDPWDPMNWEVTELFLQKWGWAVTGCREIIWSSNFWREKRGQKKLTWKKSFC</sequence>
<organism evidence="1 2">
    <name type="scientific">Aspergillus ruber (strain CBS 135680)</name>
    <dbReference type="NCBI Taxonomy" id="1388766"/>
    <lineage>
        <taxon>Eukaryota</taxon>
        <taxon>Fungi</taxon>
        <taxon>Dikarya</taxon>
        <taxon>Ascomycota</taxon>
        <taxon>Pezizomycotina</taxon>
        <taxon>Eurotiomycetes</taxon>
        <taxon>Eurotiomycetidae</taxon>
        <taxon>Eurotiales</taxon>
        <taxon>Aspergillaceae</taxon>
        <taxon>Aspergillus</taxon>
        <taxon>Aspergillus subgen. Aspergillus</taxon>
    </lineage>
</organism>
<dbReference type="RefSeq" id="XP_040635112.1">
    <property type="nucleotide sequence ID" value="XM_040782963.1"/>
</dbReference>